<feature type="region of interest" description="Disordered" evidence="2">
    <location>
        <begin position="296"/>
        <end position="323"/>
    </location>
</feature>
<reference evidence="5" key="1">
    <citation type="journal article" date="2020" name="Nature">
        <title>Giant virus diversity and host interactions through global metagenomics.</title>
        <authorList>
            <person name="Schulz F."/>
            <person name="Roux S."/>
            <person name="Paez-Espino D."/>
            <person name="Jungbluth S."/>
            <person name="Walsh D.A."/>
            <person name="Denef V.J."/>
            <person name="McMahon K.D."/>
            <person name="Konstantinidis K.T."/>
            <person name="Eloe-Fadrosh E.A."/>
            <person name="Kyrpides N.C."/>
            <person name="Woyke T."/>
        </authorList>
    </citation>
    <scope>NUCLEOTIDE SEQUENCE</scope>
    <source>
        <strain evidence="5">GVMAG-M-3300027734-16</strain>
    </source>
</reference>
<feature type="compositionally biased region" description="Pro residues" evidence="2">
    <location>
        <begin position="241"/>
        <end position="253"/>
    </location>
</feature>
<keyword evidence="3" id="KW-0472">Membrane</keyword>
<dbReference type="EMBL" id="MN740410">
    <property type="protein sequence ID" value="QHU05271.1"/>
    <property type="molecule type" value="Genomic_DNA"/>
</dbReference>
<evidence type="ECO:0000256" key="1">
    <source>
        <dbReference type="ARBA" id="ARBA00023157"/>
    </source>
</evidence>
<dbReference type="PROSITE" id="PS50963">
    <property type="entry name" value="LINK_2"/>
    <property type="match status" value="1"/>
</dbReference>
<dbReference type="GO" id="GO:0007155">
    <property type="term" value="P:cell adhesion"/>
    <property type="evidence" value="ECO:0007669"/>
    <property type="project" value="InterPro"/>
</dbReference>
<name>A0A6C0JJP9_9ZZZZ</name>
<dbReference type="SMART" id="SM00445">
    <property type="entry name" value="LINK"/>
    <property type="match status" value="1"/>
</dbReference>
<protein>
    <recommendedName>
        <fullName evidence="4">Link domain-containing protein</fullName>
    </recommendedName>
</protein>
<keyword evidence="3" id="KW-0812">Transmembrane</keyword>
<dbReference type="InterPro" id="IPR000538">
    <property type="entry name" value="Link_dom"/>
</dbReference>
<feature type="domain" description="Link" evidence="4">
    <location>
        <begin position="83"/>
        <end position="184"/>
    </location>
</feature>
<evidence type="ECO:0000256" key="3">
    <source>
        <dbReference type="SAM" id="Phobius"/>
    </source>
</evidence>
<sequence length="323" mass="34831">MSPLPYPVILTVSAVVLVLLSVIVGLVSGSWAASLVVIALAGVLAYIMLSFQSVSVNKTDDGVNIDVDPIPGPSDEQKTTGYGIKEVFHISQNMYTFDEAPAVCAAYGAELASFDQLTEAQVQGAEWCGYGWSAAGMALYPTQQATWEALQRNPSEQKRTVCGHPGVNGGYFDPRLKFGVNCYGRKPRNMGTRLPIPLPGSDDAGFNKMVNKFKSMLSSIRLSPFNRDIWSKGTYVDFGPSPGPAPEPSPAPSVIPGESRHKHRKHEKEPTTYEALSEQVCAQFGICNYKNDEAAAHKEAENATDAEARDKAAGDKGPMSNQK</sequence>
<dbReference type="AlphaFoldDB" id="A0A6C0JJP9"/>
<keyword evidence="1" id="KW-1015">Disulfide bond</keyword>
<dbReference type="InterPro" id="IPR016187">
    <property type="entry name" value="CTDL_fold"/>
</dbReference>
<feature type="region of interest" description="Disordered" evidence="2">
    <location>
        <begin position="237"/>
        <end position="274"/>
    </location>
</feature>
<evidence type="ECO:0000313" key="5">
    <source>
        <dbReference type="EMBL" id="QHU05271.1"/>
    </source>
</evidence>
<feature type="transmembrane region" description="Helical" evidence="3">
    <location>
        <begin position="6"/>
        <end position="24"/>
    </location>
</feature>
<feature type="transmembrane region" description="Helical" evidence="3">
    <location>
        <begin position="31"/>
        <end position="49"/>
    </location>
</feature>
<evidence type="ECO:0000259" key="4">
    <source>
        <dbReference type="PROSITE" id="PS50963"/>
    </source>
</evidence>
<dbReference type="SUPFAM" id="SSF56436">
    <property type="entry name" value="C-type lectin-like"/>
    <property type="match status" value="1"/>
</dbReference>
<organism evidence="5">
    <name type="scientific">viral metagenome</name>
    <dbReference type="NCBI Taxonomy" id="1070528"/>
    <lineage>
        <taxon>unclassified sequences</taxon>
        <taxon>metagenomes</taxon>
        <taxon>organismal metagenomes</taxon>
    </lineage>
</organism>
<accession>A0A6C0JJP9</accession>
<proteinExistence type="predicted"/>
<dbReference type="GO" id="GO:0005540">
    <property type="term" value="F:hyaluronic acid binding"/>
    <property type="evidence" value="ECO:0007669"/>
    <property type="project" value="InterPro"/>
</dbReference>
<dbReference type="Pfam" id="PF00193">
    <property type="entry name" value="Xlink"/>
    <property type="match status" value="1"/>
</dbReference>
<dbReference type="InterPro" id="IPR016186">
    <property type="entry name" value="C-type_lectin-like/link_sf"/>
</dbReference>
<keyword evidence="3" id="KW-1133">Transmembrane helix</keyword>
<feature type="compositionally biased region" description="Basic and acidic residues" evidence="2">
    <location>
        <begin position="296"/>
        <end position="314"/>
    </location>
</feature>
<dbReference type="Gene3D" id="3.10.100.10">
    <property type="entry name" value="Mannose-Binding Protein A, subunit A"/>
    <property type="match status" value="1"/>
</dbReference>
<evidence type="ECO:0000256" key="2">
    <source>
        <dbReference type="SAM" id="MobiDB-lite"/>
    </source>
</evidence>